<dbReference type="SUPFAM" id="SSF51261">
    <property type="entry name" value="Duplicated hybrid motif"/>
    <property type="match status" value="1"/>
</dbReference>
<evidence type="ECO:0000313" key="3">
    <source>
        <dbReference type="Proteomes" id="UP001348492"/>
    </source>
</evidence>
<dbReference type="PANTHER" id="PTHR21666:SF270">
    <property type="entry name" value="MUREIN HYDROLASE ACTIVATOR ENVC"/>
    <property type="match status" value="1"/>
</dbReference>
<reference evidence="2 3" key="1">
    <citation type="journal article" date="2023" name="PLoS ONE">
        <title>Genome-based metabolic and phylogenomic analysis of three Terrisporobacter species.</title>
        <authorList>
            <person name="Boer T."/>
            <person name="Bengelsdorf F.R."/>
            <person name="Bomeke M."/>
            <person name="Daniel R."/>
            <person name="Poehlein A."/>
        </authorList>
    </citation>
    <scope>NUCLEOTIDE SEQUENCE [LARGE SCALE GENOMIC DNA]</scope>
    <source>
        <strain evidence="2 3">DSM 1288</strain>
    </source>
</reference>
<evidence type="ECO:0000259" key="1">
    <source>
        <dbReference type="Pfam" id="PF01551"/>
    </source>
</evidence>
<dbReference type="Pfam" id="PF01551">
    <property type="entry name" value="Peptidase_M23"/>
    <property type="match status" value="1"/>
</dbReference>
<dbReference type="Proteomes" id="UP001348492">
    <property type="component" value="Chromosome"/>
</dbReference>
<dbReference type="EMBL" id="CP117523">
    <property type="protein sequence ID" value="WWD84353.1"/>
    <property type="molecule type" value="Genomic_DNA"/>
</dbReference>
<accession>A0ABZ2EXK9</accession>
<keyword evidence="3" id="KW-1185">Reference proteome</keyword>
<gene>
    <name evidence="2" type="ORF">TEGL_27840</name>
</gene>
<organism evidence="2 3">
    <name type="scientific">Terrisporobacter glycolicus ATCC 14880 = DSM 1288</name>
    <dbReference type="NCBI Taxonomy" id="1121315"/>
    <lineage>
        <taxon>Bacteria</taxon>
        <taxon>Bacillati</taxon>
        <taxon>Bacillota</taxon>
        <taxon>Clostridia</taxon>
        <taxon>Peptostreptococcales</taxon>
        <taxon>Peptostreptococcaceae</taxon>
        <taxon>Terrisporobacter</taxon>
    </lineage>
</organism>
<name>A0ABZ2EXK9_9FIRM</name>
<feature type="domain" description="M23ase beta-sheet core" evidence="1">
    <location>
        <begin position="160"/>
        <end position="254"/>
    </location>
</feature>
<dbReference type="InterPro" id="IPR016047">
    <property type="entry name" value="M23ase_b-sheet_dom"/>
</dbReference>
<dbReference type="InterPro" id="IPR050570">
    <property type="entry name" value="Cell_wall_metabolism_enzyme"/>
</dbReference>
<dbReference type="InterPro" id="IPR011055">
    <property type="entry name" value="Dup_hybrid_motif"/>
</dbReference>
<dbReference type="PANTHER" id="PTHR21666">
    <property type="entry name" value="PEPTIDASE-RELATED"/>
    <property type="match status" value="1"/>
</dbReference>
<dbReference type="Gene3D" id="2.70.70.10">
    <property type="entry name" value="Glucose Permease (Domain IIA)"/>
    <property type="match status" value="1"/>
</dbReference>
<dbReference type="RefSeq" id="WP_018589615.1">
    <property type="nucleotide sequence ID" value="NZ_CP117523.1"/>
</dbReference>
<protein>
    <recommendedName>
        <fullName evidence="1">M23ase beta-sheet core domain-containing protein</fullName>
    </recommendedName>
</protein>
<evidence type="ECO:0000313" key="2">
    <source>
        <dbReference type="EMBL" id="WWD84353.1"/>
    </source>
</evidence>
<sequence length="263" mass="30132">MNKYLKVLIANTLLFVSLIYSFQGDISYGQSNNMDMLISITKQEEDLNNKIKDLDCILKNENQNIILSNDMEGSLLERKINIDILKYSQIKFLKMFFERQLMNCEKSESLLIKEIKKEKEETLKNSNAIYIKGEWPLENYRYISSGYGYRIHPITKKINFHNGIDIPAPKNTSVLASDDGIVNFAGYKNGYGYVVEIEHFDNKKTLYAHNDSIAVKEGQIVKRGEAIAKVGSTGNSTGNHVHFEVRINDKRINPLYGIGNNYK</sequence>
<proteinExistence type="predicted"/>
<dbReference type="CDD" id="cd12797">
    <property type="entry name" value="M23_peptidase"/>
    <property type="match status" value="1"/>
</dbReference>